<dbReference type="InterPro" id="IPR031334">
    <property type="entry name" value="Piezo_cap_dom"/>
</dbReference>
<dbReference type="GO" id="GO:0005261">
    <property type="term" value="F:monoatomic cation channel activity"/>
    <property type="evidence" value="ECO:0007669"/>
    <property type="project" value="TreeGrafter"/>
</dbReference>
<dbReference type="Pfam" id="PF12166">
    <property type="entry name" value="Piezo_cap"/>
    <property type="match status" value="2"/>
</dbReference>
<protein>
    <recommendedName>
        <fullName evidence="1">Piezo non-specific cation channel cap domain-containing protein</fullName>
    </recommendedName>
</protein>
<dbReference type="OrthoDB" id="303066at2759"/>
<comment type="caution">
    <text evidence="2">The sequence shown here is derived from an EMBL/GenBank/DDBJ whole genome shotgun (WGS) entry which is preliminary data.</text>
</comment>
<dbReference type="GO" id="GO:0008381">
    <property type="term" value="F:mechanosensitive monoatomic ion channel activity"/>
    <property type="evidence" value="ECO:0007669"/>
    <property type="project" value="InterPro"/>
</dbReference>
<dbReference type="GO" id="GO:0050982">
    <property type="term" value="P:detection of mechanical stimulus"/>
    <property type="evidence" value="ECO:0007669"/>
    <property type="project" value="TreeGrafter"/>
</dbReference>
<reference evidence="2 3" key="1">
    <citation type="journal article" date="2019" name="PLoS Biol.">
        <title>Sex chromosomes control vertical transmission of feminizing Wolbachia symbionts in an isopod.</title>
        <authorList>
            <person name="Becking T."/>
            <person name="Chebbi M.A."/>
            <person name="Giraud I."/>
            <person name="Moumen B."/>
            <person name="Laverre T."/>
            <person name="Caubet Y."/>
            <person name="Peccoud J."/>
            <person name="Gilbert C."/>
            <person name="Cordaux R."/>
        </authorList>
    </citation>
    <scope>NUCLEOTIDE SEQUENCE [LARGE SCALE GENOMIC DNA]</scope>
    <source>
        <strain evidence="2">ANa2</strain>
        <tissue evidence="2">Whole body excluding digestive tract and cuticle</tissue>
    </source>
</reference>
<dbReference type="GO" id="GO:0042391">
    <property type="term" value="P:regulation of membrane potential"/>
    <property type="evidence" value="ECO:0007669"/>
    <property type="project" value="TreeGrafter"/>
</dbReference>
<dbReference type="AlphaFoldDB" id="A0A5N5SNE0"/>
<dbReference type="PANTHER" id="PTHR13167">
    <property type="entry name" value="PIEZO-TYPE MECHANOSENSITIVE ION CHANNEL COMPONENT"/>
    <property type="match status" value="1"/>
</dbReference>
<keyword evidence="3" id="KW-1185">Reference proteome</keyword>
<organism evidence="2 3">
    <name type="scientific">Armadillidium nasatum</name>
    <dbReference type="NCBI Taxonomy" id="96803"/>
    <lineage>
        <taxon>Eukaryota</taxon>
        <taxon>Metazoa</taxon>
        <taxon>Ecdysozoa</taxon>
        <taxon>Arthropoda</taxon>
        <taxon>Crustacea</taxon>
        <taxon>Multicrustacea</taxon>
        <taxon>Malacostraca</taxon>
        <taxon>Eumalacostraca</taxon>
        <taxon>Peracarida</taxon>
        <taxon>Isopoda</taxon>
        <taxon>Oniscidea</taxon>
        <taxon>Crinocheta</taxon>
        <taxon>Armadillidiidae</taxon>
        <taxon>Armadillidium</taxon>
    </lineage>
</organism>
<feature type="domain" description="Piezo non-specific cation channel cap" evidence="1">
    <location>
        <begin position="87"/>
        <end position="169"/>
    </location>
</feature>
<evidence type="ECO:0000313" key="2">
    <source>
        <dbReference type="EMBL" id="KAB7495228.1"/>
    </source>
</evidence>
<dbReference type="EMBL" id="SEYY01022885">
    <property type="protein sequence ID" value="KAB7495228.1"/>
    <property type="molecule type" value="Genomic_DNA"/>
</dbReference>
<evidence type="ECO:0000259" key="1">
    <source>
        <dbReference type="Pfam" id="PF12166"/>
    </source>
</evidence>
<dbReference type="PANTHER" id="PTHR13167:SF25">
    <property type="entry name" value="PIEZO-TYPE MECHANOSENSITIVE ION CHANNEL COMPONENT"/>
    <property type="match status" value="1"/>
</dbReference>
<dbReference type="Proteomes" id="UP000326759">
    <property type="component" value="Unassembled WGS sequence"/>
</dbReference>
<evidence type="ECO:0000313" key="3">
    <source>
        <dbReference type="Proteomes" id="UP000326759"/>
    </source>
</evidence>
<dbReference type="GO" id="GO:0005886">
    <property type="term" value="C:plasma membrane"/>
    <property type="evidence" value="ECO:0007669"/>
    <property type="project" value="TreeGrafter"/>
</dbReference>
<sequence length="185" mass="21097">DGKVNPIRTRLANILNGSLHLNPVTIPDLLPKFLKVTNKGQASYVKQLASEKDGFVDLNFTLQSDGFQSLSSTQEWWEVEEDCSKGNFSIVGMYTTIVLLVSKMLRIHFAGVSSTIMFDDMPNVDRLLQLCLDIYLVRESGELELEEDLFAKLIFLFRSPETLIKWTRPKEEETPEQEEPQGEIQ</sequence>
<gene>
    <name evidence="2" type="ORF">Anas_05505</name>
</gene>
<name>A0A5N5SNE0_9CRUS</name>
<feature type="non-terminal residue" evidence="2">
    <location>
        <position position="1"/>
    </location>
</feature>
<accession>A0A5N5SNE0</accession>
<dbReference type="GO" id="GO:0071260">
    <property type="term" value="P:cellular response to mechanical stimulus"/>
    <property type="evidence" value="ECO:0007669"/>
    <property type="project" value="TreeGrafter"/>
</dbReference>
<dbReference type="InterPro" id="IPR027272">
    <property type="entry name" value="Piezo"/>
</dbReference>
<feature type="domain" description="Piezo non-specific cation channel cap" evidence="1">
    <location>
        <begin position="8"/>
        <end position="83"/>
    </location>
</feature>
<proteinExistence type="predicted"/>